<dbReference type="CDD" id="cd01684">
    <property type="entry name" value="Tet_like_IV"/>
    <property type="match status" value="1"/>
</dbReference>
<dbReference type="AlphaFoldDB" id="A0A9C7G5Z6"/>
<evidence type="ECO:0000256" key="2">
    <source>
        <dbReference type="ARBA" id="ARBA00022741"/>
    </source>
</evidence>
<dbReference type="PROSITE" id="PS51722">
    <property type="entry name" value="G_TR_2"/>
    <property type="match status" value="1"/>
</dbReference>
<dbReference type="InterPro" id="IPR053905">
    <property type="entry name" value="EF-G-like_DII"/>
</dbReference>
<evidence type="ECO:0000256" key="5">
    <source>
        <dbReference type="ARBA" id="ARBA00023251"/>
    </source>
</evidence>
<keyword evidence="3" id="KW-0648">Protein biosynthesis</keyword>
<dbReference type="SMART" id="SM00838">
    <property type="entry name" value="EFG_C"/>
    <property type="match status" value="1"/>
</dbReference>
<dbReference type="GO" id="GO:0046677">
    <property type="term" value="P:response to antibiotic"/>
    <property type="evidence" value="ECO:0007669"/>
    <property type="project" value="UniProtKB-KW"/>
</dbReference>
<proteinExistence type="predicted"/>
<dbReference type="Gene3D" id="3.40.50.300">
    <property type="entry name" value="P-loop containing nucleotide triphosphate hydrolases"/>
    <property type="match status" value="1"/>
</dbReference>
<keyword evidence="8" id="KW-1185">Reference proteome</keyword>
<dbReference type="PRINTS" id="PR01037">
    <property type="entry name" value="TCRTETOQM"/>
</dbReference>
<dbReference type="CDD" id="cd03711">
    <property type="entry name" value="Tet_C"/>
    <property type="match status" value="1"/>
</dbReference>
<dbReference type="Pfam" id="PF00009">
    <property type="entry name" value="GTP_EFTU"/>
    <property type="match status" value="1"/>
</dbReference>
<evidence type="ECO:0000313" key="8">
    <source>
        <dbReference type="Proteomes" id="UP000789845"/>
    </source>
</evidence>
<protein>
    <submittedName>
        <fullName evidence="7">Elongation factor G</fullName>
    </submittedName>
</protein>
<dbReference type="InterPro" id="IPR020568">
    <property type="entry name" value="Ribosomal_Su5_D2-typ_SF"/>
</dbReference>
<comment type="caution">
    <text evidence="7">The sequence shown here is derived from an EMBL/GenBank/DDBJ whole genome shotgun (WGS) entry which is preliminary data.</text>
</comment>
<dbReference type="PANTHER" id="PTHR43261:SF1">
    <property type="entry name" value="RIBOSOME-RELEASING FACTOR 2, MITOCHONDRIAL"/>
    <property type="match status" value="1"/>
</dbReference>
<dbReference type="Gene3D" id="2.40.30.10">
    <property type="entry name" value="Translation factors"/>
    <property type="match status" value="1"/>
</dbReference>
<sequence>MKKTIGILAHVDAGKTTFSEQLLYHTQSIKQRGRVDHQDAFLDSHDIERQRGITVFADQGMFTYSDSQYYVMDTPGHIDFSPEMERAIQVMDFAIIIISAVEGIEGHTETVWGLLRKYRVPTFFFINKTDRIGADVNQVLKEINLNLTKDACDITESFSSGEMGEDLVEFIAERDDSLLEHYMEKGYQKDLWLSNMQEMIKDNKLFPCASGSALQDFGIEGFLEKLDQLTMTYYESNQPFSGSVYKIRHDQNGTRITFIKAITGSLKVREELMYGNDENSTMEKVTQIRVYNGRNYKAVDEVEAGELFAVIGLSKADVGDGVGLLREKNSYEMIPTLKSKVNFERTVNIREALQYFKQLDSEDPSLNVTWAEELQEIHIHVMGKIQLEVLEQIAWERFQLRVTFTEPEILYKETISSEVIGYGHFEPLGHYAEVHLKIEPGSRNSGIEFENKCHADDLSVGNQNLIRHHLFEKEHHGILSGSPITDVKVTLLTGRAHNKHTTGGDFREATLRALRQGLEKATNLLLEPYYQYKIKVDVDQMGRVISDLQTAYGNFDTPITEGNKAILTGIVPVATFMNYSSQLASFTQGKGSIQLVYAGYDRCHNEKEVIEKIEYNKNADPEYSSSSIFCSKGQGYSVVWNEVEGKMHCT</sequence>
<dbReference type="InterPro" id="IPR035650">
    <property type="entry name" value="Tet_C"/>
</dbReference>
<dbReference type="SUPFAM" id="SSF52540">
    <property type="entry name" value="P-loop containing nucleoside triphosphate hydrolases"/>
    <property type="match status" value="1"/>
</dbReference>
<dbReference type="GO" id="GO:0005525">
    <property type="term" value="F:GTP binding"/>
    <property type="evidence" value="ECO:0007669"/>
    <property type="project" value="UniProtKB-KW"/>
</dbReference>
<reference evidence="7" key="1">
    <citation type="submission" date="2021-10" db="EMBL/GenBank/DDBJ databases">
        <authorList>
            <person name="Criscuolo A."/>
        </authorList>
    </citation>
    <scope>NUCLEOTIDE SEQUENCE</scope>
    <source>
        <strain evidence="7">CIP111885</strain>
    </source>
</reference>
<dbReference type="Pfam" id="PF22042">
    <property type="entry name" value="EF-G_D2"/>
    <property type="match status" value="1"/>
</dbReference>
<dbReference type="Proteomes" id="UP000789845">
    <property type="component" value="Unassembled WGS sequence"/>
</dbReference>
<dbReference type="Pfam" id="PF03764">
    <property type="entry name" value="EFG_IV"/>
    <property type="match status" value="1"/>
</dbReference>
<gene>
    <name evidence="7" type="primary">fusA_1</name>
    <name evidence="7" type="ORF">NEOCIP111885_00077</name>
</gene>
<dbReference type="InterPro" id="IPR000640">
    <property type="entry name" value="EFG_V-like"/>
</dbReference>
<comment type="function">
    <text evidence="1">Abolishes the inhibitory effect of tetracyclin on protein synthesis by a non-covalent modification of the ribosomes.</text>
</comment>
<dbReference type="Gene3D" id="3.30.230.10">
    <property type="match status" value="1"/>
</dbReference>
<dbReference type="PRINTS" id="PR00315">
    <property type="entry name" value="ELONGATNFCT"/>
</dbReference>
<dbReference type="Gene3D" id="3.30.70.240">
    <property type="match status" value="1"/>
</dbReference>
<dbReference type="Pfam" id="PF00679">
    <property type="entry name" value="EFG_C"/>
    <property type="match status" value="1"/>
</dbReference>
<dbReference type="InterPro" id="IPR009000">
    <property type="entry name" value="Transl_B-barrel_sf"/>
</dbReference>
<keyword evidence="2" id="KW-0547">Nucleotide-binding</keyword>
<dbReference type="InterPro" id="IPR005517">
    <property type="entry name" value="Transl_elong_EFG/EF2_IV"/>
</dbReference>
<dbReference type="GO" id="GO:0032790">
    <property type="term" value="P:ribosome disassembly"/>
    <property type="evidence" value="ECO:0007669"/>
    <property type="project" value="TreeGrafter"/>
</dbReference>
<dbReference type="InterPro" id="IPR035647">
    <property type="entry name" value="EFG_III/V"/>
</dbReference>
<dbReference type="SUPFAM" id="SSF54211">
    <property type="entry name" value="Ribosomal protein S5 domain 2-like"/>
    <property type="match status" value="1"/>
</dbReference>
<dbReference type="GO" id="GO:0003746">
    <property type="term" value="F:translation elongation factor activity"/>
    <property type="evidence" value="ECO:0007669"/>
    <property type="project" value="UniProtKB-KW"/>
</dbReference>
<evidence type="ECO:0000256" key="3">
    <source>
        <dbReference type="ARBA" id="ARBA00022917"/>
    </source>
</evidence>
<dbReference type="GO" id="GO:0003924">
    <property type="term" value="F:GTPase activity"/>
    <property type="evidence" value="ECO:0007669"/>
    <property type="project" value="InterPro"/>
</dbReference>
<dbReference type="Gene3D" id="3.30.70.870">
    <property type="entry name" value="Elongation Factor G (Translational Gtpase), domain 3"/>
    <property type="match status" value="1"/>
</dbReference>
<dbReference type="InterPro" id="IPR000795">
    <property type="entry name" value="T_Tr_GTP-bd_dom"/>
</dbReference>
<dbReference type="RefSeq" id="WP_230494678.1">
    <property type="nucleotide sequence ID" value="NZ_CAKJTG010000001.1"/>
</dbReference>
<dbReference type="InterPro" id="IPR005225">
    <property type="entry name" value="Small_GTP-bd"/>
</dbReference>
<name>A0A9C7G5Z6_9BACI</name>
<dbReference type="SUPFAM" id="SSF54980">
    <property type="entry name" value="EF-G C-terminal domain-like"/>
    <property type="match status" value="2"/>
</dbReference>
<evidence type="ECO:0000259" key="6">
    <source>
        <dbReference type="PROSITE" id="PS51722"/>
    </source>
</evidence>
<dbReference type="EMBL" id="CAKJTG010000001">
    <property type="protein sequence ID" value="CAG9606389.1"/>
    <property type="molecule type" value="Genomic_DNA"/>
</dbReference>
<organism evidence="7 8">
    <name type="scientific">Pseudoneobacillus rhizosphaerae</name>
    <dbReference type="NCBI Taxonomy" id="2880968"/>
    <lineage>
        <taxon>Bacteria</taxon>
        <taxon>Bacillati</taxon>
        <taxon>Bacillota</taxon>
        <taxon>Bacilli</taxon>
        <taxon>Bacillales</taxon>
        <taxon>Bacillaceae</taxon>
        <taxon>Pseudoneobacillus</taxon>
    </lineage>
</organism>
<keyword evidence="5" id="KW-0046">Antibiotic resistance</keyword>
<evidence type="ECO:0000313" key="7">
    <source>
        <dbReference type="EMBL" id="CAG9606389.1"/>
    </source>
</evidence>
<dbReference type="PANTHER" id="PTHR43261">
    <property type="entry name" value="TRANSLATION ELONGATION FACTOR G-RELATED"/>
    <property type="match status" value="1"/>
</dbReference>
<feature type="domain" description="Tr-type G" evidence="6">
    <location>
        <begin position="1"/>
        <end position="234"/>
    </location>
</feature>
<accession>A0A9C7G5Z6</accession>
<dbReference type="SMART" id="SM00889">
    <property type="entry name" value="EFG_IV"/>
    <property type="match status" value="1"/>
</dbReference>
<dbReference type="InterPro" id="IPR027417">
    <property type="entry name" value="P-loop_NTPase"/>
</dbReference>
<dbReference type="NCBIfam" id="TIGR00231">
    <property type="entry name" value="small_GTP"/>
    <property type="match status" value="1"/>
</dbReference>
<evidence type="ECO:0000256" key="4">
    <source>
        <dbReference type="ARBA" id="ARBA00023134"/>
    </source>
</evidence>
<evidence type="ECO:0000256" key="1">
    <source>
        <dbReference type="ARBA" id="ARBA00003987"/>
    </source>
</evidence>
<keyword evidence="4" id="KW-0342">GTP-binding</keyword>
<dbReference type="InterPro" id="IPR014721">
    <property type="entry name" value="Ribsml_uS5_D2-typ_fold_subgr"/>
</dbReference>
<keyword evidence="7" id="KW-0251">Elongation factor</keyword>
<dbReference type="SUPFAM" id="SSF50447">
    <property type="entry name" value="Translation proteins"/>
    <property type="match status" value="1"/>
</dbReference>